<evidence type="ECO:0000256" key="1">
    <source>
        <dbReference type="SAM" id="MobiDB-lite"/>
    </source>
</evidence>
<name>A0ABV0X1L2_9TELE</name>
<reference evidence="2 3" key="1">
    <citation type="submission" date="2021-06" db="EMBL/GenBank/DDBJ databases">
        <authorList>
            <person name="Palmer J.M."/>
        </authorList>
    </citation>
    <scope>NUCLEOTIDE SEQUENCE [LARGE SCALE GENOMIC DNA]</scope>
    <source>
        <strain evidence="2 3">XR_2019</strain>
        <tissue evidence="2">Muscle</tissue>
    </source>
</reference>
<evidence type="ECO:0000313" key="2">
    <source>
        <dbReference type="EMBL" id="MEQ2275614.1"/>
    </source>
</evidence>
<comment type="caution">
    <text evidence="2">The sequence shown here is derived from an EMBL/GenBank/DDBJ whole genome shotgun (WGS) entry which is preliminary data.</text>
</comment>
<feature type="region of interest" description="Disordered" evidence="1">
    <location>
        <begin position="94"/>
        <end position="127"/>
    </location>
</feature>
<protein>
    <submittedName>
        <fullName evidence="2">Uncharacterized protein</fullName>
    </submittedName>
</protein>
<gene>
    <name evidence="2" type="ORF">XENORESO_006143</name>
</gene>
<keyword evidence="3" id="KW-1185">Reference proteome</keyword>
<sequence length="127" mass="13159">MSERSGSHGSQRPHLDDISLRGISGLGGNIKLLEVIAGDDEDNGGGVEGNPLLGSVPGVARVGHDDGSDGALGGRQGALFEVFLQPGDLVEDSRAEQLQEVPPELGQEEVKKQIRGNDDTVPGSPNL</sequence>
<organism evidence="2 3">
    <name type="scientific">Xenotaenia resolanae</name>
    <dbReference type="NCBI Taxonomy" id="208358"/>
    <lineage>
        <taxon>Eukaryota</taxon>
        <taxon>Metazoa</taxon>
        <taxon>Chordata</taxon>
        <taxon>Craniata</taxon>
        <taxon>Vertebrata</taxon>
        <taxon>Euteleostomi</taxon>
        <taxon>Actinopterygii</taxon>
        <taxon>Neopterygii</taxon>
        <taxon>Teleostei</taxon>
        <taxon>Neoteleostei</taxon>
        <taxon>Acanthomorphata</taxon>
        <taxon>Ovalentaria</taxon>
        <taxon>Atherinomorphae</taxon>
        <taxon>Cyprinodontiformes</taxon>
        <taxon>Goodeidae</taxon>
        <taxon>Xenotaenia</taxon>
    </lineage>
</organism>
<proteinExistence type="predicted"/>
<feature type="compositionally biased region" description="Basic and acidic residues" evidence="1">
    <location>
        <begin position="108"/>
        <end position="118"/>
    </location>
</feature>
<dbReference type="EMBL" id="JAHRIM010082190">
    <property type="protein sequence ID" value="MEQ2275614.1"/>
    <property type="molecule type" value="Genomic_DNA"/>
</dbReference>
<dbReference type="Proteomes" id="UP001444071">
    <property type="component" value="Unassembled WGS sequence"/>
</dbReference>
<evidence type="ECO:0000313" key="3">
    <source>
        <dbReference type="Proteomes" id="UP001444071"/>
    </source>
</evidence>
<accession>A0ABV0X1L2</accession>